<feature type="transmembrane region" description="Helical" evidence="7">
    <location>
        <begin position="32"/>
        <end position="54"/>
    </location>
</feature>
<keyword evidence="10" id="KW-1185">Reference proteome</keyword>
<feature type="domain" description="Sodium/calcium exchanger membrane region" evidence="8">
    <location>
        <begin position="61"/>
        <end position="183"/>
    </location>
</feature>
<keyword evidence="3 7" id="KW-0812">Transmembrane</keyword>
<comment type="subcellular location">
    <subcellularLocation>
        <location evidence="1">Endomembrane system</location>
        <topology evidence="1">Multi-pass membrane protein</topology>
    </subcellularLocation>
</comment>
<dbReference type="Gene3D" id="1.20.1420.30">
    <property type="entry name" value="NCX, central ion-binding region"/>
    <property type="match status" value="1"/>
</dbReference>
<dbReference type="GO" id="GO:0015369">
    <property type="term" value="F:calcium:proton antiporter activity"/>
    <property type="evidence" value="ECO:0007669"/>
    <property type="project" value="UniProtKB-ARBA"/>
</dbReference>
<keyword evidence="5" id="KW-0406">Ion transport</keyword>
<dbReference type="PANTHER" id="PTHR31503:SF22">
    <property type="entry name" value="VACUOLAR CALCIUM ION TRANSPORTER"/>
    <property type="match status" value="1"/>
</dbReference>
<evidence type="ECO:0000256" key="2">
    <source>
        <dbReference type="ARBA" id="ARBA00022448"/>
    </source>
</evidence>
<feature type="transmembrane region" description="Helical" evidence="7">
    <location>
        <begin position="61"/>
        <end position="82"/>
    </location>
</feature>
<gene>
    <name evidence="9" type="primary">vcx1</name>
    <name evidence="9" type="ORF">AK812_SmicGene33797</name>
</gene>
<evidence type="ECO:0000256" key="3">
    <source>
        <dbReference type="ARBA" id="ARBA00022692"/>
    </source>
</evidence>
<dbReference type="GO" id="GO:0006874">
    <property type="term" value="P:intracellular calcium ion homeostasis"/>
    <property type="evidence" value="ECO:0007669"/>
    <property type="project" value="TreeGrafter"/>
</dbReference>
<sequence>MHGEGSTFPPLLVHMVEHASEARTFWERERQAWWNVFMNPLNFLLVFVPLGLIAPEMGWNSAIVFGCNFMAIVPLASILGAATEASIPGECELKSALEAVGGLLNATFGNAVEMIMCVQAVRAGLIRVVQGNLLGSILSNLLLVLGMAILGAGYYHSESRFNSQGAAANMTCQVVASISICLPTMFRTIQGSTDEEAS</sequence>
<evidence type="ECO:0000259" key="8">
    <source>
        <dbReference type="Pfam" id="PF01699"/>
    </source>
</evidence>
<dbReference type="InterPro" id="IPR044880">
    <property type="entry name" value="NCX_ion-bd_dom_sf"/>
</dbReference>
<evidence type="ECO:0000256" key="5">
    <source>
        <dbReference type="ARBA" id="ARBA00023065"/>
    </source>
</evidence>
<evidence type="ECO:0000256" key="1">
    <source>
        <dbReference type="ARBA" id="ARBA00004127"/>
    </source>
</evidence>
<dbReference type="EMBL" id="LSRX01000987">
    <property type="protein sequence ID" value="OLP85226.1"/>
    <property type="molecule type" value="Genomic_DNA"/>
</dbReference>
<dbReference type="OrthoDB" id="1699231at2759"/>
<keyword evidence="6 7" id="KW-0472">Membrane</keyword>
<dbReference type="InterPro" id="IPR004713">
    <property type="entry name" value="CaH_exchang"/>
</dbReference>
<evidence type="ECO:0000256" key="4">
    <source>
        <dbReference type="ARBA" id="ARBA00022989"/>
    </source>
</evidence>
<evidence type="ECO:0000256" key="7">
    <source>
        <dbReference type="SAM" id="Phobius"/>
    </source>
</evidence>
<evidence type="ECO:0000313" key="9">
    <source>
        <dbReference type="EMBL" id="OLP85226.1"/>
    </source>
</evidence>
<dbReference type="Pfam" id="PF01699">
    <property type="entry name" value="Na_Ca_ex"/>
    <property type="match status" value="1"/>
</dbReference>
<name>A0A1Q9CQM7_SYMMI</name>
<organism evidence="9 10">
    <name type="scientific">Symbiodinium microadriaticum</name>
    <name type="common">Dinoflagellate</name>
    <name type="synonym">Zooxanthella microadriatica</name>
    <dbReference type="NCBI Taxonomy" id="2951"/>
    <lineage>
        <taxon>Eukaryota</taxon>
        <taxon>Sar</taxon>
        <taxon>Alveolata</taxon>
        <taxon>Dinophyceae</taxon>
        <taxon>Suessiales</taxon>
        <taxon>Symbiodiniaceae</taxon>
        <taxon>Symbiodinium</taxon>
    </lineage>
</organism>
<keyword evidence="4 7" id="KW-1133">Transmembrane helix</keyword>
<evidence type="ECO:0000313" key="10">
    <source>
        <dbReference type="Proteomes" id="UP000186817"/>
    </source>
</evidence>
<reference evidence="9 10" key="1">
    <citation type="submission" date="2016-02" db="EMBL/GenBank/DDBJ databases">
        <title>Genome analysis of coral dinoflagellate symbionts highlights evolutionary adaptations to a symbiotic lifestyle.</title>
        <authorList>
            <person name="Aranda M."/>
            <person name="Li Y."/>
            <person name="Liew Y.J."/>
            <person name="Baumgarten S."/>
            <person name="Simakov O."/>
            <person name="Wilson M."/>
            <person name="Piel J."/>
            <person name="Ashoor H."/>
            <person name="Bougouffa S."/>
            <person name="Bajic V.B."/>
            <person name="Ryu T."/>
            <person name="Ravasi T."/>
            <person name="Bayer T."/>
            <person name="Micklem G."/>
            <person name="Kim H."/>
            <person name="Bhak J."/>
            <person name="Lajeunesse T.C."/>
            <person name="Voolstra C.R."/>
        </authorList>
    </citation>
    <scope>NUCLEOTIDE SEQUENCE [LARGE SCALE GENOMIC DNA]</scope>
    <source>
        <strain evidence="9 10">CCMP2467</strain>
    </source>
</reference>
<keyword evidence="2" id="KW-0813">Transport</keyword>
<evidence type="ECO:0000256" key="6">
    <source>
        <dbReference type="ARBA" id="ARBA00023136"/>
    </source>
</evidence>
<dbReference type="Proteomes" id="UP000186817">
    <property type="component" value="Unassembled WGS sequence"/>
</dbReference>
<dbReference type="InterPro" id="IPR004837">
    <property type="entry name" value="NaCa_Exmemb"/>
</dbReference>
<dbReference type="PANTHER" id="PTHR31503">
    <property type="entry name" value="VACUOLAR CALCIUM ION TRANSPORTER"/>
    <property type="match status" value="1"/>
</dbReference>
<accession>A0A1Q9CQM7</accession>
<dbReference type="GO" id="GO:0012505">
    <property type="term" value="C:endomembrane system"/>
    <property type="evidence" value="ECO:0007669"/>
    <property type="project" value="UniProtKB-SubCell"/>
</dbReference>
<dbReference type="GO" id="GO:0005774">
    <property type="term" value="C:vacuolar membrane"/>
    <property type="evidence" value="ECO:0007669"/>
    <property type="project" value="UniProtKB-ARBA"/>
</dbReference>
<feature type="transmembrane region" description="Helical" evidence="7">
    <location>
        <begin position="133"/>
        <end position="155"/>
    </location>
</feature>
<dbReference type="AlphaFoldDB" id="A0A1Q9CQM7"/>
<proteinExistence type="predicted"/>
<comment type="caution">
    <text evidence="9">The sequence shown here is derived from an EMBL/GenBank/DDBJ whole genome shotgun (WGS) entry which is preliminary data.</text>
</comment>
<protein>
    <submittedName>
        <fullName evidence="9">Vacuolar calcium ion transporter</fullName>
    </submittedName>
</protein>